<comment type="subcellular location">
    <subcellularLocation>
        <location evidence="10">Cytoplasm</location>
    </subcellularLocation>
</comment>
<sequence length="238" mass="27137">MSRLHYDTATAEQLAAINKSLAKGDTVDVIKWAYETFADDLVYSCSFGAEAMVLIDMISDVKKDARVTFLDTHLHFPETYELIEKVRARYPDLQLTIKEPQLSLAEQAAEYGDELWTTQPDLCCHLRKVQPMESVLKGTVAWMSGLRREQSATRADVQFVNRDEKFQSLKICPLIHWKADEVWQYIRVFELPYNALHDQSYPSIGCAPCTRPVKAGEDERAGRWAHLGKTECGLHLAK</sequence>
<dbReference type="InterPro" id="IPR002500">
    <property type="entry name" value="PAPS_reduct_dom"/>
</dbReference>
<keyword evidence="10" id="KW-0479">Metal-binding</keyword>
<dbReference type="Gene3D" id="3.40.50.620">
    <property type="entry name" value="HUPs"/>
    <property type="match status" value="1"/>
</dbReference>
<keyword evidence="2 10" id="KW-0963">Cytoplasm</keyword>
<dbReference type="Pfam" id="PF01507">
    <property type="entry name" value="PAPS_reduct"/>
    <property type="match status" value="1"/>
</dbReference>
<dbReference type="EC" id="1.8.4.10" evidence="6 10"/>
<gene>
    <name evidence="10 12" type="primary">cysH</name>
    <name evidence="12" type="ORF">BAG01nite_11030</name>
    <name evidence="13" type="ORF">EB820_20415</name>
</gene>
<dbReference type="GO" id="GO:0019379">
    <property type="term" value="P:sulfate assimilation, phosphoadenylyl sulfate reduction by phosphoadenylyl-sulfate reductase (thioredoxin)"/>
    <property type="evidence" value="ECO:0007669"/>
    <property type="project" value="UniProtKB-UniRule"/>
</dbReference>
<evidence type="ECO:0000313" key="13">
    <source>
        <dbReference type="EMBL" id="RNB50907.1"/>
    </source>
</evidence>
<dbReference type="EMBL" id="BJOD01000010">
    <property type="protein sequence ID" value="GED25001.1"/>
    <property type="molecule type" value="Genomic_DNA"/>
</dbReference>
<comment type="caution">
    <text evidence="13">The sequence shown here is derived from an EMBL/GenBank/DDBJ whole genome shotgun (WGS) entry which is preliminary data.</text>
</comment>
<evidence type="ECO:0000256" key="10">
    <source>
        <dbReference type="HAMAP-Rule" id="MF_00063"/>
    </source>
</evidence>
<evidence type="ECO:0000256" key="7">
    <source>
        <dbReference type="ARBA" id="ARBA00029514"/>
    </source>
</evidence>
<reference evidence="13 14" key="1">
    <citation type="submission" date="2018-10" db="EMBL/GenBank/DDBJ databases">
        <title>Phylogenomics of Brevibacillus.</title>
        <authorList>
            <person name="Dunlap C."/>
        </authorList>
    </citation>
    <scope>NUCLEOTIDE SEQUENCE [LARGE SCALE GENOMIC DNA]</scope>
    <source>
        <strain evidence="13 14">NRRL NRS 1219</strain>
    </source>
</reference>
<comment type="cofactor">
    <cofactor evidence="10">
        <name>[4Fe-4S] cluster</name>
        <dbReference type="ChEBI" id="CHEBI:49883"/>
    </cofactor>
    <text evidence="10">Binds 1 [4Fe-4S] cluster per subunit.</text>
</comment>
<feature type="binding site" evidence="10">
    <location>
        <position position="206"/>
    </location>
    <ligand>
        <name>[4Fe-4S] cluster</name>
        <dbReference type="ChEBI" id="CHEBI:49883"/>
    </ligand>
</feature>
<feature type="binding site" evidence="10">
    <location>
        <position position="209"/>
    </location>
    <ligand>
        <name>[4Fe-4S] cluster</name>
        <dbReference type="ChEBI" id="CHEBI:49883"/>
    </ligand>
</feature>
<dbReference type="AlphaFoldDB" id="A0A3M8AJX2"/>
<evidence type="ECO:0000256" key="1">
    <source>
        <dbReference type="ARBA" id="ARBA00009732"/>
    </source>
</evidence>
<dbReference type="PANTHER" id="PTHR46509">
    <property type="entry name" value="PHOSPHOADENOSINE PHOSPHOSULFATE REDUCTASE"/>
    <property type="match status" value="1"/>
</dbReference>
<dbReference type="EMBL" id="RHHN01000066">
    <property type="protein sequence ID" value="RNB50907.1"/>
    <property type="molecule type" value="Genomic_DNA"/>
</dbReference>
<evidence type="ECO:0000256" key="3">
    <source>
        <dbReference type="ARBA" id="ARBA00023002"/>
    </source>
</evidence>
<dbReference type="CDD" id="cd23945">
    <property type="entry name" value="PAPS_reductase"/>
    <property type="match status" value="1"/>
</dbReference>
<accession>A0A3M8AJX2</accession>
<evidence type="ECO:0000313" key="14">
    <source>
        <dbReference type="Proteomes" id="UP000276178"/>
    </source>
</evidence>
<evidence type="ECO:0000313" key="12">
    <source>
        <dbReference type="EMBL" id="GED25001.1"/>
    </source>
</evidence>
<dbReference type="OrthoDB" id="9772604at2"/>
<dbReference type="HAMAP" id="MF_00063">
    <property type="entry name" value="CysH"/>
    <property type="match status" value="1"/>
</dbReference>
<dbReference type="GO" id="GO:0005737">
    <property type="term" value="C:cytoplasm"/>
    <property type="evidence" value="ECO:0007669"/>
    <property type="project" value="UniProtKB-SubCell"/>
</dbReference>
<feature type="active site" description="Nucleophile; cysteine thiosulfonate intermediate" evidence="10">
    <location>
        <position position="232"/>
    </location>
</feature>
<dbReference type="NCBIfam" id="TIGR00434">
    <property type="entry name" value="cysH"/>
    <property type="match status" value="1"/>
</dbReference>
<dbReference type="NCBIfam" id="TIGR02055">
    <property type="entry name" value="APS_reductase"/>
    <property type="match status" value="1"/>
</dbReference>
<dbReference type="GO" id="GO:0051539">
    <property type="term" value="F:4 iron, 4 sulfur cluster binding"/>
    <property type="evidence" value="ECO:0007669"/>
    <property type="project" value="UniProtKB-UniRule"/>
</dbReference>
<evidence type="ECO:0000256" key="6">
    <source>
        <dbReference type="ARBA" id="ARBA00024386"/>
    </source>
</evidence>
<evidence type="ECO:0000313" key="15">
    <source>
        <dbReference type="Proteomes" id="UP000317180"/>
    </source>
</evidence>
<dbReference type="InterPro" id="IPR011798">
    <property type="entry name" value="APS_reductase"/>
</dbReference>
<feature type="domain" description="Phosphoadenosine phosphosulphate reductase" evidence="11">
    <location>
        <begin position="41"/>
        <end position="212"/>
    </location>
</feature>
<comment type="catalytic activity">
    <reaction evidence="10">
        <text>[thioredoxin]-disulfide + sulfite + AMP + 2 H(+) = adenosine 5'-phosphosulfate + [thioredoxin]-dithiol</text>
        <dbReference type="Rhea" id="RHEA:21976"/>
        <dbReference type="Rhea" id="RHEA-COMP:10698"/>
        <dbReference type="Rhea" id="RHEA-COMP:10700"/>
        <dbReference type="ChEBI" id="CHEBI:15378"/>
        <dbReference type="ChEBI" id="CHEBI:17359"/>
        <dbReference type="ChEBI" id="CHEBI:29950"/>
        <dbReference type="ChEBI" id="CHEBI:50058"/>
        <dbReference type="ChEBI" id="CHEBI:58243"/>
        <dbReference type="ChEBI" id="CHEBI:456215"/>
        <dbReference type="EC" id="1.8.4.10"/>
    </reaction>
</comment>
<dbReference type="GO" id="GO:0004604">
    <property type="term" value="F:phosphoadenylyl-sulfate reductase (thioredoxin) activity"/>
    <property type="evidence" value="ECO:0007669"/>
    <property type="project" value="UniProtKB-UniRule"/>
</dbReference>
<dbReference type="PIRSF" id="PIRSF000857">
    <property type="entry name" value="PAPS_reductase"/>
    <property type="match status" value="1"/>
</dbReference>
<evidence type="ECO:0000256" key="5">
    <source>
        <dbReference type="ARBA" id="ARBA00024327"/>
    </source>
</evidence>
<keyword evidence="15" id="KW-1185">Reference proteome</keyword>
<dbReference type="SUPFAM" id="SSF52402">
    <property type="entry name" value="Adenine nucleotide alpha hydrolases-like"/>
    <property type="match status" value="1"/>
</dbReference>
<proteinExistence type="inferred from homology"/>
<dbReference type="GO" id="GO:0019344">
    <property type="term" value="P:cysteine biosynthetic process"/>
    <property type="evidence" value="ECO:0007669"/>
    <property type="project" value="InterPro"/>
</dbReference>
<dbReference type="GO" id="GO:0043866">
    <property type="term" value="F:adenylyl-sulfate reductase (thioredoxin) activity"/>
    <property type="evidence" value="ECO:0007669"/>
    <property type="project" value="UniProtKB-EC"/>
</dbReference>
<name>A0A3M8AJX2_9BACL</name>
<comment type="pathway">
    <text evidence="5 10">Sulfur metabolism; hydrogen sulfide biosynthesis; sulfite from sulfate.</text>
</comment>
<keyword evidence="10" id="KW-0411">Iron-sulfur</keyword>
<evidence type="ECO:0000256" key="2">
    <source>
        <dbReference type="ARBA" id="ARBA00022490"/>
    </source>
</evidence>
<dbReference type="GeneID" id="82810550"/>
<dbReference type="Proteomes" id="UP000317180">
    <property type="component" value="Unassembled WGS sequence"/>
</dbReference>
<dbReference type="Proteomes" id="UP000276178">
    <property type="component" value="Unassembled WGS sequence"/>
</dbReference>
<reference evidence="12 15" key="2">
    <citation type="submission" date="2019-06" db="EMBL/GenBank/DDBJ databases">
        <title>Whole genome shotgun sequence of Brevibacillus agri NBRC 15538.</title>
        <authorList>
            <person name="Hosoyama A."/>
            <person name="Uohara A."/>
            <person name="Ohji S."/>
            <person name="Ichikawa N."/>
        </authorList>
    </citation>
    <scope>NUCLEOTIDE SEQUENCE [LARGE SCALE GENOMIC DNA]</scope>
    <source>
        <strain evidence="12 15">NBRC 15538</strain>
    </source>
</reference>
<comment type="function">
    <text evidence="4 10">Catalyzes the formation of sulfite from adenosine 5'-phosphosulfate (APS) using thioredoxin as an electron donor.</text>
</comment>
<dbReference type="PANTHER" id="PTHR46509:SF1">
    <property type="entry name" value="PHOSPHOADENOSINE PHOSPHOSULFATE REDUCTASE"/>
    <property type="match status" value="1"/>
</dbReference>
<protein>
    <recommendedName>
        <fullName evidence="7 10">Adenosine 5'-phosphosulfate reductase</fullName>
        <shortName evidence="10">APS reductase</shortName>
        <ecNumber evidence="6 10">1.8.4.10</ecNumber>
    </recommendedName>
    <alternativeName>
        <fullName evidence="9 10">5'-adenylylsulfate reductase</fullName>
    </alternativeName>
    <alternativeName>
        <fullName evidence="8 10">Thioredoxin-dependent 5'-adenylylsulfate reductase</fullName>
    </alternativeName>
</protein>
<evidence type="ECO:0000256" key="4">
    <source>
        <dbReference type="ARBA" id="ARBA00024298"/>
    </source>
</evidence>
<dbReference type="GO" id="GO:0070814">
    <property type="term" value="P:hydrogen sulfide biosynthetic process"/>
    <property type="evidence" value="ECO:0007669"/>
    <property type="project" value="UniProtKB-UniRule"/>
</dbReference>
<keyword evidence="3 10" id="KW-0560">Oxidoreductase</keyword>
<evidence type="ECO:0000259" key="11">
    <source>
        <dbReference type="Pfam" id="PF01507"/>
    </source>
</evidence>
<organism evidence="13 14">
    <name type="scientific">Brevibacillus agri</name>
    <dbReference type="NCBI Taxonomy" id="51101"/>
    <lineage>
        <taxon>Bacteria</taxon>
        <taxon>Bacillati</taxon>
        <taxon>Bacillota</taxon>
        <taxon>Bacilli</taxon>
        <taxon>Bacillales</taxon>
        <taxon>Paenibacillaceae</taxon>
        <taxon>Brevibacillus</taxon>
    </lineage>
</organism>
<feature type="binding site" evidence="10">
    <location>
        <position position="123"/>
    </location>
    <ligand>
        <name>[4Fe-4S] cluster</name>
        <dbReference type="ChEBI" id="CHEBI:49883"/>
    </ligand>
</feature>
<dbReference type="RefSeq" id="WP_005828403.1">
    <property type="nucleotide sequence ID" value="NZ_BJOD01000010.1"/>
</dbReference>
<dbReference type="GO" id="GO:0046872">
    <property type="term" value="F:metal ion binding"/>
    <property type="evidence" value="ECO:0007669"/>
    <property type="project" value="UniProtKB-KW"/>
</dbReference>
<keyword evidence="10" id="KW-0408">Iron</keyword>
<feature type="binding site" evidence="10">
    <location>
        <position position="124"/>
    </location>
    <ligand>
        <name>[4Fe-4S] cluster</name>
        <dbReference type="ChEBI" id="CHEBI:49883"/>
    </ligand>
</feature>
<dbReference type="InterPro" id="IPR004511">
    <property type="entry name" value="PAPS/APS_Rdtase"/>
</dbReference>
<evidence type="ECO:0000256" key="8">
    <source>
        <dbReference type="ARBA" id="ARBA00030894"/>
    </source>
</evidence>
<dbReference type="InterPro" id="IPR014729">
    <property type="entry name" value="Rossmann-like_a/b/a_fold"/>
</dbReference>
<comment type="similarity">
    <text evidence="1 10">Belongs to the PAPS reductase family. CysH subfamily.</text>
</comment>
<dbReference type="NCBIfam" id="NF002537">
    <property type="entry name" value="PRK02090.1"/>
    <property type="match status" value="1"/>
</dbReference>
<evidence type="ECO:0000256" key="9">
    <source>
        <dbReference type="ARBA" id="ARBA00032041"/>
    </source>
</evidence>